<keyword evidence="5" id="KW-1185">Reference proteome</keyword>
<organism evidence="4 5">
    <name type="scientific">Halovivax ruber (strain DSM 18193 / JCM 13892 / XH-70)</name>
    <dbReference type="NCBI Taxonomy" id="797302"/>
    <lineage>
        <taxon>Archaea</taxon>
        <taxon>Methanobacteriati</taxon>
        <taxon>Methanobacteriota</taxon>
        <taxon>Stenosarchaea group</taxon>
        <taxon>Halobacteria</taxon>
        <taxon>Halobacteriales</taxon>
        <taxon>Natrialbaceae</taxon>
        <taxon>Halovivax</taxon>
    </lineage>
</organism>
<dbReference type="PANTHER" id="PTHR48106">
    <property type="entry name" value="QUINONE OXIDOREDUCTASE PIG3-RELATED"/>
    <property type="match status" value="1"/>
</dbReference>
<keyword evidence="2" id="KW-0560">Oxidoreductase</keyword>
<dbReference type="GO" id="GO:0070402">
    <property type="term" value="F:NADPH binding"/>
    <property type="evidence" value="ECO:0007669"/>
    <property type="project" value="TreeGrafter"/>
</dbReference>
<evidence type="ECO:0000256" key="1">
    <source>
        <dbReference type="ARBA" id="ARBA00022857"/>
    </source>
</evidence>
<dbReference type="InterPro" id="IPR013149">
    <property type="entry name" value="ADH-like_C"/>
</dbReference>
<dbReference type="SUPFAM" id="SSF50129">
    <property type="entry name" value="GroES-like"/>
    <property type="match status" value="1"/>
</dbReference>
<dbReference type="InterPro" id="IPR036291">
    <property type="entry name" value="NAD(P)-bd_dom_sf"/>
</dbReference>
<dbReference type="GO" id="GO:0044281">
    <property type="term" value="P:small molecule metabolic process"/>
    <property type="evidence" value="ECO:0007669"/>
    <property type="project" value="UniProtKB-ARBA"/>
</dbReference>
<dbReference type="GeneID" id="14376910"/>
<evidence type="ECO:0000313" key="5">
    <source>
        <dbReference type="Proteomes" id="UP000010846"/>
    </source>
</evidence>
<name>L0IFJ0_HALRX</name>
<dbReference type="EMBL" id="CP003050">
    <property type="protein sequence ID" value="AGB16986.1"/>
    <property type="molecule type" value="Genomic_DNA"/>
</dbReference>
<dbReference type="eggNOG" id="arCOG01458">
    <property type="taxonomic scope" value="Archaea"/>
</dbReference>
<dbReference type="Pfam" id="PF00107">
    <property type="entry name" value="ADH_zinc_N"/>
    <property type="match status" value="1"/>
</dbReference>
<proteinExistence type="predicted"/>
<protein>
    <submittedName>
        <fullName evidence="4">Zn-dependent oxidoreductase, NADPH:quinone reductase</fullName>
    </submittedName>
</protein>
<evidence type="ECO:0000313" key="4">
    <source>
        <dbReference type="EMBL" id="AGB16986.1"/>
    </source>
</evidence>
<dbReference type="Pfam" id="PF08240">
    <property type="entry name" value="ADH_N"/>
    <property type="match status" value="1"/>
</dbReference>
<dbReference type="RefSeq" id="WP_015301590.1">
    <property type="nucleotide sequence ID" value="NC_019964.1"/>
</dbReference>
<dbReference type="SMART" id="SM00829">
    <property type="entry name" value="PKS_ER"/>
    <property type="match status" value="1"/>
</dbReference>
<dbReference type="SUPFAM" id="SSF51735">
    <property type="entry name" value="NAD(P)-binding Rossmann-fold domains"/>
    <property type="match status" value="1"/>
</dbReference>
<dbReference type="HOGENOM" id="CLU_026673_3_1_2"/>
<dbReference type="STRING" id="797302.Halru_2402"/>
<dbReference type="KEGG" id="hru:Halru_2402"/>
<dbReference type="AlphaFoldDB" id="L0IFJ0"/>
<dbReference type="OrthoDB" id="8709at2157"/>
<dbReference type="InterPro" id="IPR020843">
    <property type="entry name" value="ER"/>
</dbReference>
<dbReference type="GO" id="GO:0016651">
    <property type="term" value="F:oxidoreductase activity, acting on NAD(P)H"/>
    <property type="evidence" value="ECO:0007669"/>
    <property type="project" value="TreeGrafter"/>
</dbReference>
<sequence>MQAIEVTEYGDSDALEVTEREKPEPGPGEVRIAVEAAGINFADVMQRRGVYPGGPDAPYVPGMEAAGTVDAAGEGVGLDEGDRVVAMLGGGGYAEYVTANAQMLFPIPEGMSFEEAAGFPVQFLTAHCCLFGWGGLEEGDGAATAANPERASGRAERVLIQAAAGGVGTAAVQLASNAGAEVFGTASTQEKLDLAADLGCDHPIQYTDVDFRDVVDEETDGEGVDLVLESVGDDVFDRSLDAMAHFGRLVTYGVASGVPASAENRRLLFENKSVHGFHLGQASSHDPSRVMAAVPDLTSGFESGDLEVIVGETFPLADAAEAHQFIEDRESQGKVVLVPE</sequence>
<evidence type="ECO:0000259" key="3">
    <source>
        <dbReference type="SMART" id="SM00829"/>
    </source>
</evidence>
<dbReference type="CDD" id="cd08241">
    <property type="entry name" value="QOR1"/>
    <property type="match status" value="1"/>
</dbReference>
<feature type="domain" description="Enoyl reductase (ER)" evidence="3">
    <location>
        <begin position="10"/>
        <end position="337"/>
    </location>
</feature>
<reference evidence="4" key="1">
    <citation type="submission" date="2011-09" db="EMBL/GenBank/DDBJ databases">
        <title>Complete sequence of Halovivax ruber XH-70.</title>
        <authorList>
            <consortium name="US DOE Joint Genome Institute"/>
            <person name="Lucas S."/>
            <person name="Han J."/>
            <person name="Lapidus A."/>
            <person name="Cheng J.-F."/>
            <person name="Goodwin L."/>
            <person name="Pitluck S."/>
            <person name="Peters L."/>
            <person name="Mikhailova N."/>
            <person name="Davenport K."/>
            <person name="Detter J.C."/>
            <person name="Han C."/>
            <person name="Tapia R."/>
            <person name="Land M."/>
            <person name="Hauser L."/>
            <person name="Kyrpides N."/>
            <person name="Ivanova N."/>
            <person name="Pagani I."/>
            <person name="Sproer C."/>
            <person name="Anderson I."/>
            <person name="Woyke T."/>
        </authorList>
    </citation>
    <scope>NUCLEOTIDE SEQUENCE</scope>
    <source>
        <strain evidence="4">XH-70</strain>
    </source>
</reference>
<dbReference type="InterPro" id="IPR011032">
    <property type="entry name" value="GroES-like_sf"/>
</dbReference>
<gene>
    <name evidence="4" type="ordered locus">Halru_2402</name>
</gene>
<dbReference type="InterPro" id="IPR013154">
    <property type="entry name" value="ADH-like_N"/>
</dbReference>
<keyword evidence="1" id="KW-0521">NADP</keyword>
<accession>L0IFJ0</accession>
<dbReference type="Gene3D" id="3.90.180.10">
    <property type="entry name" value="Medium-chain alcohol dehydrogenases, catalytic domain"/>
    <property type="match status" value="1"/>
</dbReference>
<evidence type="ECO:0000256" key="2">
    <source>
        <dbReference type="ARBA" id="ARBA00023002"/>
    </source>
</evidence>
<dbReference type="Gene3D" id="3.40.50.720">
    <property type="entry name" value="NAD(P)-binding Rossmann-like Domain"/>
    <property type="match status" value="1"/>
</dbReference>
<dbReference type="Proteomes" id="UP000010846">
    <property type="component" value="Chromosome"/>
</dbReference>
<dbReference type="GO" id="GO:0016616">
    <property type="term" value="F:oxidoreductase activity, acting on the CH-OH group of donors, NAD or NADP as acceptor"/>
    <property type="evidence" value="ECO:0007669"/>
    <property type="project" value="UniProtKB-ARBA"/>
</dbReference>